<organism evidence="1 2">
    <name type="scientific">Yarrowia lipolytica</name>
    <name type="common">Candida lipolytica</name>
    <dbReference type="NCBI Taxonomy" id="4952"/>
    <lineage>
        <taxon>Eukaryota</taxon>
        <taxon>Fungi</taxon>
        <taxon>Dikarya</taxon>
        <taxon>Ascomycota</taxon>
        <taxon>Saccharomycotina</taxon>
        <taxon>Dipodascomycetes</taxon>
        <taxon>Dipodascales</taxon>
        <taxon>Dipodascales incertae sedis</taxon>
        <taxon>Yarrowia</taxon>
    </lineage>
</organism>
<evidence type="ECO:0000313" key="1">
    <source>
        <dbReference type="EMBL" id="AOW00237.1"/>
    </source>
</evidence>
<dbReference type="VEuPathDB" id="FungiDB:YALI1_A04309g"/>
<protein>
    <submittedName>
        <fullName evidence="1">Uncharacterized protein</fullName>
    </submittedName>
</protein>
<dbReference type="KEGG" id="yli:2906217"/>
<reference evidence="1 2" key="1">
    <citation type="journal article" date="2016" name="PLoS ONE">
        <title>Sequence Assembly of Yarrowia lipolytica Strain W29/CLIB89 Shows Transposable Element Diversity.</title>
        <authorList>
            <person name="Magnan C."/>
            <person name="Yu J."/>
            <person name="Chang I."/>
            <person name="Jahn E."/>
            <person name="Kanomata Y."/>
            <person name="Wu J."/>
            <person name="Zeller M."/>
            <person name="Oakes M."/>
            <person name="Baldi P."/>
            <person name="Sandmeyer S."/>
        </authorList>
    </citation>
    <scope>NUCLEOTIDE SEQUENCE [LARGE SCALE GENOMIC DNA]</scope>
    <source>
        <strain evidence="2">CLIB89(W29)</strain>
    </source>
</reference>
<name>A0A1D8N3M2_YARLL</name>
<sequence>MSIVNTPNEVLGLILRDDSTSLESIVALSQTCPLLRNVLEGLDGTIVKQKVLDRIPWMEIGQPGTHLDTWMTAARRIVGRKRSFVSENHKWIDSTEYYDMLGRISHNTDINYIESIEIDGKMQPQGRNLPTDFNPLFVTEMPTPCGGLTGKFMEEIEGDGTRFIDLTTLEYSRAHPHPPPTASTWTGNLSASFNMANGERAARTPMSGICTINKSGHRYNLLQETGRWILVEIQDDYEDPDAQEIRFRNTKYLLDKKNIVLEDGETRLYFDTDSGDNARVYPDAQLTFVHLLPGSIGAIVFQDNGEMVLVYYDDIVGDKGRVLLTFLDFQGQEFAERLRSTQYGQEGLRERGTRRQLVVTYGGMLYLHIRESFLVPLWVELDDKACHPHDDRFSEFEAFAHTSSKVVIGGLRADMKTLLLAPEREMLSLQQTYGIIRSENGRWAMQTLSCGRIVADLATQKTFIIRPQAKWPNPGFVFVGLDVLKQRPVFYRCHMAYGIKQDADGWEDLDESYGRISNIKDTGSYLKFRDPNEIAANNHFRMIPHRYTVVQPNIRDQSEMSVPLVI</sequence>
<dbReference type="VEuPathDB" id="FungiDB:YALI0_A03971g"/>
<accession>A0A1D8N3M2</accession>
<dbReference type="GeneID" id="2906217"/>
<gene>
    <name evidence="1" type="ORF">YALI1_A04309g</name>
</gene>
<dbReference type="Proteomes" id="UP000182444">
    <property type="component" value="Chromosome 1A"/>
</dbReference>
<evidence type="ECO:0000313" key="2">
    <source>
        <dbReference type="Proteomes" id="UP000182444"/>
    </source>
</evidence>
<dbReference type="AlphaFoldDB" id="A0A1D8N3M2"/>
<proteinExistence type="predicted"/>
<dbReference type="RefSeq" id="XP_499744.3">
    <property type="nucleotide sequence ID" value="XM_499744.3"/>
</dbReference>
<dbReference type="EMBL" id="CP017553">
    <property type="protein sequence ID" value="AOW00237.1"/>
    <property type="molecule type" value="Genomic_DNA"/>
</dbReference>